<proteinExistence type="predicted"/>
<dbReference type="EMBL" id="ML208445">
    <property type="protein sequence ID" value="TFK65204.1"/>
    <property type="molecule type" value="Genomic_DNA"/>
</dbReference>
<dbReference type="Proteomes" id="UP000308600">
    <property type="component" value="Unassembled WGS sequence"/>
</dbReference>
<sequence>MHIVAYHSALPLDFWGVIDSLYNAMTGLIWYLTAFFASASLFPNGAELISLASAQYLLGLGTGDITGPVVETNMMGYANLSQVDTGLHMRQRSRAFIIADAANPSNRVVFINSDIAMGDTGVRRSIVAQITAQYPGVYTNENIAFVGTHQHAGVGGYLENLLPQITSLGYVELTADAIVNGTVRAVQRAHANIAPGKLSLGNATILDANINRSPTAYLANPAEERARYQYDQDKDMTVLRFDDANGNARGLLSFFAVHGTSLYGNNTLVSADNKGMAAYLYESTVEPGAMPGNATFVAGFTQSNVGDTSPNTLGPYCESPGEPYDGQPCDLATSTCGGKVEDCHGRGPGFQISDFESNRIIGERQFLGAQQIMNGPLSPVQGTVKSVHTYLDMSSYQFTLANGTTVNTCPAAMGFSFAGGTTDGPGALDFIQGDNGTGHNALWDIVKGAITPAPSDVQVACQAPKPILLNTGYAHWPYEWAPSIVDVQMLRVGNLVMVIAPGEFTTMAGRRIREALRAQLISSGILGNDAYVVIAGPANTYGHYVTTREEYAIQRYEGASTLFGPFTLEAYLDKYSSLVQYLGDAVTSTPPSAAAPPEQTSKAISLQTGVIFDSSPLGQKFGQVTSDVNTTTAYHAGDTVSASFVGANPRNNLRLEGTFLTIDQSVNGQWTPVRSDSHPSTLYQWLRTSTILAHSTVTISWTIEQGTPAGTYRISYFGDSKPLIGSISSFTGVSSSFTVA</sequence>
<reference evidence="1 2" key="1">
    <citation type="journal article" date="2019" name="Nat. Ecol. Evol.">
        <title>Megaphylogeny resolves global patterns of mushroom evolution.</title>
        <authorList>
            <person name="Varga T."/>
            <person name="Krizsan K."/>
            <person name="Foldi C."/>
            <person name="Dima B."/>
            <person name="Sanchez-Garcia M."/>
            <person name="Sanchez-Ramirez S."/>
            <person name="Szollosi G.J."/>
            <person name="Szarkandi J.G."/>
            <person name="Papp V."/>
            <person name="Albert L."/>
            <person name="Andreopoulos W."/>
            <person name="Angelini C."/>
            <person name="Antonin V."/>
            <person name="Barry K.W."/>
            <person name="Bougher N.L."/>
            <person name="Buchanan P."/>
            <person name="Buyck B."/>
            <person name="Bense V."/>
            <person name="Catcheside P."/>
            <person name="Chovatia M."/>
            <person name="Cooper J."/>
            <person name="Damon W."/>
            <person name="Desjardin D."/>
            <person name="Finy P."/>
            <person name="Geml J."/>
            <person name="Haridas S."/>
            <person name="Hughes K."/>
            <person name="Justo A."/>
            <person name="Karasinski D."/>
            <person name="Kautmanova I."/>
            <person name="Kiss B."/>
            <person name="Kocsube S."/>
            <person name="Kotiranta H."/>
            <person name="LaButti K.M."/>
            <person name="Lechner B.E."/>
            <person name="Liimatainen K."/>
            <person name="Lipzen A."/>
            <person name="Lukacs Z."/>
            <person name="Mihaltcheva S."/>
            <person name="Morgado L.N."/>
            <person name="Niskanen T."/>
            <person name="Noordeloos M.E."/>
            <person name="Ohm R.A."/>
            <person name="Ortiz-Santana B."/>
            <person name="Ovrebo C."/>
            <person name="Racz N."/>
            <person name="Riley R."/>
            <person name="Savchenko A."/>
            <person name="Shiryaev A."/>
            <person name="Soop K."/>
            <person name="Spirin V."/>
            <person name="Szebenyi C."/>
            <person name="Tomsovsky M."/>
            <person name="Tulloss R.E."/>
            <person name="Uehling J."/>
            <person name="Grigoriev I.V."/>
            <person name="Vagvolgyi C."/>
            <person name="Papp T."/>
            <person name="Martin F.M."/>
            <person name="Miettinen O."/>
            <person name="Hibbett D.S."/>
            <person name="Nagy L.G."/>
        </authorList>
    </citation>
    <scope>NUCLEOTIDE SEQUENCE [LARGE SCALE GENOMIC DNA]</scope>
    <source>
        <strain evidence="1 2">NL-1719</strain>
    </source>
</reference>
<organism evidence="1 2">
    <name type="scientific">Pluteus cervinus</name>
    <dbReference type="NCBI Taxonomy" id="181527"/>
    <lineage>
        <taxon>Eukaryota</taxon>
        <taxon>Fungi</taxon>
        <taxon>Dikarya</taxon>
        <taxon>Basidiomycota</taxon>
        <taxon>Agaricomycotina</taxon>
        <taxon>Agaricomycetes</taxon>
        <taxon>Agaricomycetidae</taxon>
        <taxon>Agaricales</taxon>
        <taxon>Pluteineae</taxon>
        <taxon>Pluteaceae</taxon>
        <taxon>Pluteus</taxon>
    </lineage>
</organism>
<gene>
    <name evidence="1" type="ORF">BDN72DRAFT_845854</name>
</gene>
<name>A0ACD3AIL1_9AGAR</name>
<protein>
    <submittedName>
        <fullName evidence="1">Neutral/alkaline nonlysosomal ceramidase</fullName>
    </submittedName>
</protein>
<keyword evidence="2" id="KW-1185">Reference proteome</keyword>
<evidence type="ECO:0000313" key="2">
    <source>
        <dbReference type="Proteomes" id="UP000308600"/>
    </source>
</evidence>
<accession>A0ACD3AIL1</accession>
<evidence type="ECO:0000313" key="1">
    <source>
        <dbReference type="EMBL" id="TFK65204.1"/>
    </source>
</evidence>